<accession>A0A0C5C590</accession>
<keyword evidence="4" id="KW-1015">Disulfide bond</keyword>
<dbReference type="Pfam" id="PF00135">
    <property type="entry name" value="COesterase"/>
    <property type="match status" value="1"/>
</dbReference>
<dbReference type="InterPro" id="IPR019826">
    <property type="entry name" value="Carboxylesterase_B_AS"/>
</dbReference>
<evidence type="ECO:0000256" key="6">
    <source>
        <dbReference type="RuleBase" id="RU361235"/>
    </source>
</evidence>
<dbReference type="InterPro" id="IPR029058">
    <property type="entry name" value="AB_hydrolase_fold"/>
</dbReference>
<dbReference type="ESTHER" id="9neop-a0a0c5c590">
    <property type="family name" value="Carb_B_Arthropoda"/>
</dbReference>
<dbReference type="SUPFAM" id="SSF53474">
    <property type="entry name" value="alpha/beta-Hydrolases"/>
    <property type="match status" value="1"/>
</dbReference>
<evidence type="ECO:0000256" key="4">
    <source>
        <dbReference type="ARBA" id="ARBA00023157"/>
    </source>
</evidence>
<reference evidence="8" key="1">
    <citation type="submission" date="2014-10" db="EMBL/GenBank/DDBJ databases">
        <title>Identification of carboxylesterase genes from the rice leaffolder, Cnaphalocrocis medinalis.</title>
        <authorList>
            <person name="Liu S."/>
        </authorList>
    </citation>
    <scope>NUCLEOTIDE SEQUENCE</scope>
    <source>
        <strain evidence="8">HF</strain>
    </source>
</reference>
<evidence type="ECO:0000313" key="8">
    <source>
        <dbReference type="EMBL" id="AJN91200.1"/>
    </source>
</evidence>
<name>A0A0C5C590_CNAME</name>
<dbReference type="EMBL" id="KP001155">
    <property type="protein sequence ID" value="AJN91200.1"/>
    <property type="molecule type" value="mRNA"/>
</dbReference>
<evidence type="ECO:0000259" key="7">
    <source>
        <dbReference type="Pfam" id="PF00135"/>
    </source>
</evidence>
<dbReference type="EC" id="3.1.1.-" evidence="6"/>
<dbReference type="PANTHER" id="PTHR11559">
    <property type="entry name" value="CARBOXYLESTERASE"/>
    <property type="match status" value="1"/>
</dbReference>
<feature type="domain" description="Carboxylesterase type B" evidence="7">
    <location>
        <begin position="26"/>
        <end position="526"/>
    </location>
</feature>
<dbReference type="InterPro" id="IPR002018">
    <property type="entry name" value="CarbesteraseB"/>
</dbReference>
<evidence type="ECO:0000256" key="3">
    <source>
        <dbReference type="ARBA" id="ARBA00022801"/>
    </source>
</evidence>
<dbReference type="AlphaFoldDB" id="A0A0C5C590"/>
<keyword evidence="5" id="KW-0325">Glycoprotein</keyword>
<protein>
    <recommendedName>
        <fullName evidence="6">Carboxylic ester hydrolase</fullName>
        <ecNumber evidence="6">3.1.1.-</ecNumber>
    </recommendedName>
</protein>
<evidence type="ECO:0000256" key="2">
    <source>
        <dbReference type="ARBA" id="ARBA00022487"/>
    </source>
</evidence>
<evidence type="ECO:0000256" key="5">
    <source>
        <dbReference type="ARBA" id="ARBA00023180"/>
    </source>
</evidence>
<evidence type="ECO:0000256" key="1">
    <source>
        <dbReference type="ARBA" id="ARBA00005964"/>
    </source>
</evidence>
<proteinExistence type="evidence at transcript level"/>
<sequence length="542" mass="61501">MWSRSVVKWVVLWSLWAGRWVRQPTREVRVSNGWLQGVIPNEGTHAQYLGVPYATVKTRFQAPGPEPTWEGTRVFHDEHIRCKQRFSSTFITGEEDCLTLNVYTPLQASPDPRPVMVFIHGGGFRDGSGSPFLYGPQYFMRHDVILVTFNYRLEVLGFLCLGIKEAPGNVGLKDQTAALKWVKKNIRKFGGDPDNVTIFGESAGSASVMYHLISPMSKGLFHKAILQSGSAISPWSFQFDPLKTASQLAKSMGYSTEDPNEIYRIFMTKTAVELLTARVPRRKGDIVLSENIFVPCVEKTLPDEEQFLSDTPYNLISNGHYTKVPLIMGHNSAEGYMFAGKENDTTISNMDFNTIPRDLQCPNDDEQMKIGKRLKELYMGNEEVNKETLVKFAGFEGDSSITFPVVSAIDMLVKTSTEPVYSYKFSYDGWMNFAKKYFGFMSAPGATHADELFYMFKIKIPVLLHEYIEWDVIQRITTMWTNFAKYGEPVPRGTPLLPPWPPTDKADQRLLGIGKKCSMAPVWSSEALLFWNSTYTKYRRKA</sequence>
<dbReference type="PROSITE" id="PS00122">
    <property type="entry name" value="CARBOXYLESTERASE_B_1"/>
    <property type="match status" value="1"/>
</dbReference>
<organism evidence="8">
    <name type="scientific">Cnaphalocrocis medinalis</name>
    <name type="common">Rice leaffolder moth</name>
    <dbReference type="NCBI Taxonomy" id="437488"/>
    <lineage>
        <taxon>Eukaryota</taxon>
        <taxon>Metazoa</taxon>
        <taxon>Ecdysozoa</taxon>
        <taxon>Arthropoda</taxon>
        <taxon>Hexapoda</taxon>
        <taxon>Insecta</taxon>
        <taxon>Pterygota</taxon>
        <taxon>Neoptera</taxon>
        <taxon>Endopterygota</taxon>
        <taxon>Lepidoptera</taxon>
        <taxon>Glossata</taxon>
        <taxon>Ditrysia</taxon>
        <taxon>Pyraloidea</taxon>
        <taxon>Crambidae</taxon>
        <taxon>Pyraustinae</taxon>
        <taxon>Cnaphalocrocis</taxon>
    </lineage>
</organism>
<keyword evidence="3 6" id="KW-0378">Hydrolase</keyword>
<dbReference type="GO" id="GO:0052689">
    <property type="term" value="F:carboxylic ester hydrolase activity"/>
    <property type="evidence" value="ECO:0007669"/>
    <property type="project" value="UniProtKB-KW"/>
</dbReference>
<gene>
    <name evidence="8" type="primary">COE9</name>
</gene>
<dbReference type="Gene3D" id="3.40.50.1820">
    <property type="entry name" value="alpha/beta hydrolase"/>
    <property type="match status" value="1"/>
</dbReference>
<comment type="similarity">
    <text evidence="1 6">Belongs to the type-B carboxylesterase/lipase family.</text>
</comment>
<keyword evidence="2" id="KW-0719">Serine esterase</keyword>
<dbReference type="PROSITE" id="PS00941">
    <property type="entry name" value="CARBOXYLESTERASE_B_2"/>
    <property type="match status" value="1"/>
</dbReference>
<dbReference type="InterPro" id="IPR050309">
    <property type="entry name" value="Type-B_Carboxylest/Lipase"/>
</dbReference>
<feature type="chain" id="PRO_5005111352" description="Carboxylic ester hydrolase" evidence="6">
    <location>
        <begin position="18"/>
        <end position="542"/>
    </location>
</feature>
<dbReference type="InterPro" id="IPR019819">
    <property type="entry name" value="Carboxylesterase_B_CS"/>
</dbReference>
<keyword evidence="6" id="KW-0732">Signal</keyword>
<feature type="signal peptide" evidence="6">
    <location>
        <begin position="1"/>
        <end position="17"/>
    </location>
</feature>